<sequence length="362" mass="41284">MSLCVKGGKELTQKLMFGGETSLFTGTVVPGKLDSMTIPNAVEPSYQTLLDVLSEGSVRRRFDPYLDIAWDSPDMAIDLQDPRWVLSPTIDPLGATQWYQSQPLERQIEIGRWRTLNTVKVGAAFESILIRGLMAFIMKLPNNSPEFRYALHEMTEECNHIQMFQELVNRSGTDVPGMRKLFFRLSPYIGLVGQYSPTAFMAGILAGEEPIDHFQKGMIREGANLPPAVLRTMQIHIAEEARHISWANEFLKTHMPDRSWRFKAFATVAFPLTLRWLAHEIMGSSKSFGKQFDIPEDVMRQAFWRSPQSRKIMASFFDETRALAEEIGLMNRVGRWMWKRCGIAGETARYRSAPNREAQLIS</sequence>
<dbReference type="SUPFAM" id="SSF47240">
    <property type="entry name" value="Ferritin-like"/>
    <property type="match status" value="1"/>
</dbReference>
<dbReference type="InterPro" id="IPR009078">
    <property type="entry name" value="Ferritin-like_SF"/>
</dbReference>
<dbReference type="EMBL" id="AP022577">
    <property type="protein sequence ID" value="BBX83952.1"/>
    <property type="molecule type" value="Genomic_DNA"/>
</dbReference>
<gene>
    <name evidence="1" type="ORF">MAUB_18250</name>
</gene>
<keyword evidence="2" id="KW-1185">Reference proteome</keyword>
<dbReference type="Gene3D" id="1.10.620.20">
    <property type="entry name" value="Ribonucleotide Reductase, subunit A"/>
    <property type="match status" value="1"/>
</dbReference>
<dbReference type="InterPro" id="IPR025859">
    <property type="entry name" value="AurF/CmlI"/>
</dbReference>
<proteinExistence type="predicted"/>
<organism evidence="1 2">
    <name type="scientific">Mycolicibacterium aubagnense</name>
    <dbReference type="NCBI Taxonomy" id="319707"/>
    <lineage>
        <taxon>Bacteria</taxon>
        <taxon>Bacillati</taxon>
        <taxon>Actinomycetota</taxon>
        <taxon>Actinomycetes</taxon>
        <taxon>Mycobacteriales</taxon>
        <taxon>Mycobacteriaceae</taxon>
        <taxon>Mycolicibacterium</taxon>
    </lineage>
</organism>
<accession>A0ABN5YQ76</accession>
<evidence type="ECO:0008006" key="3">
    <source>
        <dbReference type="Google" id="ProtNLM"/>
    </source>
</evidence>
<protein>
    <recommendedName>
        <fullName evidence="3">Diiron oxygenase</fullName>
    </recommendedName>
</protein>
<evidence type="ECO:0000313" key="2">
    <source>
        <dbReference type="Proteomes" id="UP000465609"/>
    </source>
</evidence>
<name>A0ABN5YQ76_9MYCO</name>
<dbReference type="InterPro" id="IPR012348">
    <property type="entry name" value="RNR-like"/>
</dbReference>
<reference evidence="1 2" key="1">
    <citation type="journal article" date="2019" name="Emerg. Microbes Infect.">
        <title>Comprehensive subspecies identification of 175 nontuberculous mycobacteria species based on 7547 genomic profiles.</title>
        <authorList>
            <person name="Matsumoto Y."/>
            <person name="Kinjo T."/>
            <person name="Motooka D."/>
            <person name="Nabeya D."/>
            <person name="Jung N."/>
            <person name="Uechi K."/>
            <person name="Horii T."/>
            <person name="Iida T."/>
            <person name="Fujita J."/>
            <person name="Nakamura S."/>
        </authorList>
    </citation>
    <scope>NUCLEOTIDE SEQUENCE [LARGE SCALE GENOMIC DNA]</scope>
    <source>
        <strain evidence="1 2">JCM 15296</strain>
    </source>
</reference>
<dbReference type="Proteomes" id="UP000465609">
    <property type="component" value="Chromosome"/>
</dbReference>
<dbReference type="Pfam" id="PF11583">
    <property type="entry name" value="AurF"/>
    <property type="match status" value="1"/>
</dbReference>
<evidence type="ECO:0000313" key="1">
    <source>
        <dbReference type="EMBL" id="BBX83952.1"/>
    </source>
</evidence>